<organism evidence="2 3">
    <name type="scientific">Acinetobacter johnsonii</name>
    <dbReference type="NCBI Taxonomy" id="40214"/>
    <lineage>
        <taxon>Bacteria</taxon>
        <taxon>Pseudomonadati</taxon>
        <taxon>Pseudomonadota</taxon>
        <taxon>Gammaproteobacteria</taxon>
        <taxon>Moraxellales</taxon>
        <taxon>Moraxellaceae</taxon>
        <taxon>Acinetobacter</taxon>
    </lineage>
</organism>
<keyword evidence="1" id="KW-1133">Transmembrane helix</keyword>
<dbReference type="EMBL" id="JAOCIL010000003">
    <property type="protein sequence ID" value="MDH1440272.1"/>
    <property type="molecule type" value="Genomic_DNA"/>
</dbReference>
<keyword evidence="1" id="KW-0812">Transmembrane</keyword>
<evidence type="ECO:0000256" key="1">
    <source>
        <dbReference type="SAM" id="Phobius"/>
    </source>
</evidence>
<dbReference type="RefSeq" id="WP_279747198.1">
    <property type="nucleotide sequence ID" value="NZ_JAOCIL010000003.1"/>
</dbReference>
<evidence type="ECO:0000313" key="2">
    <source>
        <dbReference type="EMBL" id="MDH1440272.1"/>
    </source>
</evidence>
<keyword evidence="1" id="KW-0472">Membrane</keyword>
<proteinExistence type="predicted"/>
<accession>A0AA42U9D2</accession>
<gene>
    <name evidence="2" type="ORF">N5I27_18470</name>
</gene>
<protein>
    <submittedName>
        <fullName evidence="2">Uncharacterized protein</fullName>
    </submittedName>
</protein>
<feature type="transmembrane region" description="Helical" evidence="1">
    <location>
        <begin position="5"/>
        <end position="23"/>
    </location>
</feature>
<dbReference type="Proteomes" id="UP001161567">
    <property type="component" value="Unassembled WGS sequence"/>
</dbReference>
<sequence>MGSAIFNIGCKVLITVLWIWGIVVAKGFGWTLLAIVFAPYALYLAIVDIFSR</sequence>
<dbReference type="AlphaFoldDB" id="A0AA42U9D2"/>
<comment type="caution">
    <text evidence="2">The sequence shown here is derived from an EMBL/GenBank/DDBJ whole genome shotgun (WGS) entry which is preliminary data.</text>
</comment>
<feature type="transmembrane region" description="Helical" evidence="1">
    <location>
        <begin position="29"/>
        <end position="50"/>
    </location>
</feature>
<name>A0AA42U9D2_ACIJO</name>
<evidence type="ECO:0000313" key="3">
    <source>
        <dbReference type="Proteomes" id="UP001161567"/>
    </source>
</evidence>
<reference evidence="2" key="1">
    <citation type="submission" date="2022-09" db="EMBL/GenBank/DDBJ databases">
        <title>Intensive care unit water sources are persistently colonized with multi-drug resistant bacteria and are the site of extensive horizontal gene transfer of antibiotic resistance genes.</title>
        <authorList>
            <person name="Diorio-Toth L."/>
        </authorList>
    </citation>
    <scope>NUCLEOTIDE SEQUENCE</scope>
    <source>
        <strain evidence="2">GD03725</strain>
    </source>
</reference>